<evidence type="ECO:0000256" key="1">
    <source>
        <dbReference type="SAM" id="MobiDB-lite"/>
    </source>
</evidence>
<dbReference type="GeneID" id="100836560"/>
<dbReference type="OrthoDB" id="1879501at2759"/>
<evidence type="ECO:0000313" key="2">
    <source>
        <dbReference type="EMBL" id="KQK01582.1"/>
    </source>
</evidence>
<evidence type="ECO:0000313" key="3">
    <source>
        <dbReference type="EnsemblPlants" id="KQK01582"/>
    </source>
</evidence>
<reference evidence="3" key="3">
    <citation type="submission" date="2018-08" db="UniProtKB">
        <authorList>
            <consortium name="EnsemblPlants"/>
        </authorList>
    </citation>
    <scope>IDENTIFICATION</scope>
    <source>
        <strain evidence="3">cv. Bd21</strain>
    </source>
</reference>
<accession>A0A0Q3MB85</accession>
<dbReference type="EMBL" id="CM000882">
    <property type="protein sequence ID" value="KQK01582.1"/>
    <property type="molecule type" value="Genomic_DNA"/>
</dbReference>
<dbReference type="AlphaFoldDB" id="A0A0Q3MB85"/>
<feature type="compositionally biased region" description="Low complexity" evidence="1">
    <location>
        <begin position="67"/>
        <end position="78"/>
    </location>
</feature>
<dbReference type="Gramene" id="KQK01582">
    <property type="protein sequence ID" value="KQK01582"/>
    <property type="gene ID" value="BRADI_3g56835v3"/>
</dbReference>
<dbReference type="RefSeq" id="XP_010236023.1">
    <property type="nucleotide sequence ID" value="XM_010237721.3"/>
</dbReference>
<reference evidence="2 3" key="1">
    <citation type="journal article" date="2010" name="Nature">
        <title>Genome sequencing and analysis of the model grass Brachypodium distachyon.</title>
        <authorList>
            <consortium name="International Brachypodium Initiative"/>
        </authorList>
    </citation>
    <scope>NUCLEOTIDE SEQUENCE [LARGE SCALE GENOMIC DNA]</scope>
    <source>
        <strain evidence="2 3">Bd21</strain>
    </source>
</reference>
<organism evidence="2">
    <name type="scientific">Brachypodium distachyon</name>
    <name type="common">Purple false brome</name>
    <name type="synonym">Trachynia distachya</name>
    <dbReference type="NCBI Taxonomy" id="15368"/>
    <lineage>
        <taxon>Eukaryota</taxon>
        <taxon>Viridiplantae</taxon>
        <taxon>Streptophyta</taxon>
        <taxon>Embryophyta</taxon>
        <taxon>Tracheophyta</taxon>
        <taxon>Spermatophyta</taxon>
        <taxon>Magnoliopsida</taxon>
        <taxon>Liliopsida</taxon>
        <taxon>Poales</taxon>
        <taxon>Poaceae</taxon>
        <taxon>BOP clade</taxon>
        <taxon>Pooideae</taxon>
        <taxon>Stipodae</taxon>
        <taxon>Brachypodieae</taxon>
        <taxon>Brachypodium</taxon>
    </lineage>
</organism>
<evidence type="ECO:0000313" key="4">
    <source>
        <dbReference type="Proteomes" id="UP000008810"/>
    </source>
</evidence>
<dbReference type="PANTHER" id="PTHR34780:SF5">
    <property type="entry name" value="OS02G0733900 PROTEIN"/>
    <property type="match status" value="1"/>
</dbReference>
<sequence length="86" mass="9313">MENSWDEEERVVAAARAVVVHSQVRRIKQEEGEKGKVHETFQHQAAAASSSGTRLPLRDLAASGNQPRSRSPLGRRPPAISIGGDS</sequence>
<reference evidence="2" key="2">
    <citation type="submission" date="2017-06" db="EMBL/GenBank/DDBJ databases">
        <title>WGS assembly of Brachypodium distachyon.</title>
        <authorList>
            <consortium name="The International Brachypodium Initiative"/>
            <person name="Lucas S."/>
            <person name="Harmon-Smith M."/>
            <person name="Lail K."/>
            <person name="Tice H."/>
            <person name="Grimwood J."/>
            <person name="Bruce D."/>
            <person name="Barry K."/>
            <person name="Shu S."/>
            <person name="Lindquist E."/>
            <person name="Wang M."/>
            <person name="Pitluck S."/>
            <person name="Vogel J.P."/>
            <person name="Garvin D.F."/>
            <person name="Mockler T.C."/>
            <person name="Schmutz J."/>
            <person name="Rokhsar D."/>
            <person name="Bevan M.W."/>
        </authorList>
    </citation>
    <scope>NUCLEOTIDE SEQUENCE</scope>
    <source>
        <strain evidence="2">Bd21</strain>
    </source>
</reference>
<keyword evidence="4" id="KW-1185">Reference proteome</keyword>
<dbReference type="KEGG" id="bdi:100836560"/>
<proteinExistence type="predicted"/>
<dbReference type="PANTHER" id="PTHR34780">
    <property type="entry name" value="OS08G0427800 PROTEIN"/>
    <property type="match status" value="1"/>
</dbReference>
<gene>
    <name evidence="3" type="primary">LOC100836560</name>
    <name evidence="2" type="ORF">BRADI_3g56835v3</name>
</gene>
<name>A0A0Q3MB85_BRADI</name>
<protein>
    <submittedName>
        <fullName evidence="2 3">Uncharacterized protein</fullName>
    </submittedName>
</protein>
<dbReference type="Proteomes" id="UP000008810">
    <property type="component" value="Chromosome 3"/>
</dbReference>
<dbReference type="EnsemblPlants" id="KQK01582">
    <property type="protein sequence ID" value="KQK01582"/>
    <property type="gene ID" value="BRADI_3g56835v3"/>
</dbReference>
<feature type="region of interest" description="Disordered" evidence="1">
    <location>
        <begin position="44"/>
        <end position="86"/>
    </location>
</feature>